<keyword evidence="2" id="KW-1185">Reference proteome</keyword>
<dbReference type="AlphaFoldDB" id="A0AAE1VVM5"/>
<dbReference type="Proteomes" id="UP001291623">
    <property type="component" value="Unassembled WGS sequence"/>
</dbReference>
<comment type="caution">
    <text evidence="1">The sequence shown here is derived from an EMBL/GenBank/DDBJ whole genome shotgun (WGS) entry which is preliminary data.</text>
</comment>
<protein>
    <submittedName>
        <fullName evidence="1">Uncharacterized protein</fullName>
    </submittedName>
</protein>
<evidence type="ECO:0000313" key="1">
    <source>
        <dbReference type="EMBL" id="KAK4375699.1"/>
    </source>
</evidence>
<reference evidence="1" key="1">
    <citation type="submission" date="2023-12" db="EMBL/GenBank/DDBJ databases">
        <title>Genome assembly of Anisodus tanguticus.</title>
        <authorList>
            <person name="Wang Y.-J."/>
        </authorList>
    </citation>
    <scope>NUCLEOTIDE SEQUENCE</scope>
    <source>
        <strain evidence="1">KB-2021</strain>
        <tissue evidence="1">Leaf</tissue>
    </source>
</reference>
<sequence>MWARHCQWKAVWATKAGMGARHVVQGNGAKAKLGGKCWRKMGRLAPKLDRLAHVPRTWGNFVFTLPHTKNSKSKVVTNEKHADRFAKRAFKSKRVVAVQIKENKLELRRLKELQKARKKKHNSYLFAIERQSSNSYDESESAAGMDMDQGIDQYLNLDTMNFYPPKYLNLDTMNFYPPKYLNLDTMNFYPPKND</sequence>
<evidence type="ECO:0000313" key="2">
    <source>
        <dbReference type="Proteomes" id="UP001291623"/>
    </source>
</evidence>
<gene>
    <name evidence="1" type="ORF">RND71_006376</name>
</gene>
<name>A0AAE1VVM5_9SOLA</name>
<dbReference type="EMBL" id="JAVYJV010000003">
    <property type="protein sequence ID" value="KAK4375699.1"/>
    <property type="molecule type" value="Genomic_DNA"/>
</dbReference>
<proteinExistence type="predicted"/>
<organism evidence="1 2">
    <name type="scientific">Anisodus tanguticus</name>
    <dbReference type="NCBI Taxonomy" id="243964"/>
    <lineage>
        <taxon>Eukaryota</taxon>
        <taxon>Viridiplantae</taxon>
        <taxon>Streptophyta</taxon>
        <taxon>Embryophyta</taxon>
        <taxon>Tracheophyta</taxon>
        <taxon>Spermatophyta</taxon>
        <taxon>Magnoliopsida</taxon>
        <taxon>eudicotyledons</taxon>
        <taxon>Gunneridae</taxon>
        <taxon>Pentapetalae</taxon>
        <taxon>asterids</taxon>
        <taxon>lamiids</taxon>
        <taxon>Solanales</taxon>
        <taxon>Solanaceae</taxon>
        <taxon>Solanoideae</taxon>
        <taxon>Hyoscyameae</taxon>
        <taxon>Anisodus</taxon>
    </lineage>
</organism>
<accession>A0AAE1VVM5</accession>